<evidence type="ECO:0000313" key="1">
    <source>
        <dbReference type="EMBL" id="KXX80988.1"/>
    </source>
</evidence>
<proteinExistence type="predicted"/>
<dbReference type="EMBL" id="LCTW02000045">
    <property type="protein sequence ID" value="KXX80988.1"/>
    <property type="molecule type" value="Genomic_DNA"/>
</dbReference>
<dbReference type="AlphaFoldDB" id="A0A175WB60"/>
<dbReference type="Proteomes" id="UP000078237">
    <property type="component" value="Unassembled WGS sequence"/>
</dbReference>
<sequence>MTVCVNPRACRIFRSGNCRISFCNNEDIEICDSNNEWGRRTNEIIDFCGETDQGGYETPAEPAPWTEVAVRSDQDWRAVLGGTVYELWVHQELSIEENAAEVKRIGREGPIDKRQSDSFEVGNRRLNVEMPGAAFEVTAPLPNGATFQASETETQSIGITASVSLGGTLFEVMTAEIGLSVSAEYSISSSTTVSFVIECEGDQEGVVAWRPLFDYYEGTFQPSGDSGYIWVPLDNEVSRSNFDYRCIG</sequence>
<dbReference type="VEuPathDB" id="FungiDB:MMYC01_205174"/>
<name>A0A175WB60_9PEZI</name>
<protein>
    <submittedName>
        <fullName evidence="1">Uncharacterized protein</fullName>
    </submittedName>
</protein>
<gene>
    <name evidence="1" type="ORF">MMYC01_205174</name>
</gene>
<keyword evidence="2" id="KW-1185">Reference proteome</keyword>
<evidence type="ECO:0000313" key="2">
    <source>
        <dbReference type="Proteomes" id="UP000078237"/>
    </source>
</evidence>
<accession>A0A175WB60</accession>
<reference evidence="1 2" key="1">
    <citation type="journal article" date="2016" name="Genome Announc.">
        <title>Genome Sequence of Madurella mycetomatis mm55, Isolated from a Human Mycetoma Case in Sudan.</title>
        <authorList>
            <person name="Smit S."/>
            <person name="Derks M.F."/>
            <person name="Bervoets S."/>
            <person name="Fahal A."/>
            <person name="van Leeuwen W."/>
            <person name="van Belkum A."/>
            <person name="van de Sande W.W."/>
        </authorList>
    </citation>
    <scope>NUCLEOTIDE SEQUENCE [LARGE SCALE GENOMIC DNA]</scope>
    <source>
        <strain evidence="2">mm55</strain>
    </source>
</reference>
<comment type="caution">
    <text evidence="1">The sequence shown here is derived from an EMBL/GenBank/DDBJ whole genome shotgun (WGS) entry which is preliminary data.</text>
</comment>
<organism evidence="1 2">
    <name type="scientific">Madurella mycetomatis</name>
    <dbReference type="NCBI Taxonomy" id="100816"/>
    <lineage>
        <taxon>Eukaryota</taxon>
        <taxon>Fungi</taxon>
        <taxon>Dikarya</taxon>
        <taxon>Ascomycota</taxon>
        <taxon>Pezizomycotina</taxon>
        <taxon>Sordariomycetes</taxon>
        <taxon>Sordariomycetidae</taxon>
        <taxon>Sordariales</taxon>
        <taxon>Sordariales incertae sedis</taxon>
        <taxon>Madurella</taxon>
    </lineage>
</organism>
<dbReference type="OrthoDB" id="3677120at2759"/>